<name>A0A2P2K6K8_RHIMU</name>
<protein>
    <submittedName>
        <fullName evidence="1">UDP-sugar pyrophosphorylase</fullName>
    </submittedName>
</protein>
<sequence length="37" mass="4397">MGFIFPRYKRTFVQGNSSFTWCQCHQKLPRQLTCCSP</sequence>
<proteinExistence type="predicted"/>
<dbReference type="AlphaFoldDB" id="A0A2P2K6K8"/>
<accession>A0A2P2K6K8</accession>
<reference evidence="1" key="1">
    <citation type="submission" date="2018-02" db="EMBL/GenBank/DDBJ databases">
        <title>Rhizophora mucronata_Transcriptome.</title>
        <authorList>
            <person name="Meera S.P."/>
            <person name="Sreeshan A."/>
            <person name="Augustine A."/>
        </authorList>
    </citation>
    <scope>NUCLEOTIDE SEQUENCE</scope>
    <source>
        <tissue evidence="1">Leaf</tissue>
    </source>
</reference>
<evidence type="ECO:0000313" key="1">
    <source>
        <dbReference type="EMBL" id="MBX01303.1"/>
    </source>
</evidence>
<dbReference type="EMBL" id="GGEC01020819">
    <property type="protein sequence ID" value="MBX01303.1"/>
    <property type="molecule type" value="Transcribed_RNA"/>
</dbReference>
<organism evidence="1">
    <name type="scientific">Rhizophora mucronata</name>
    <name type="common">Asiatic mangrove</name>
    <dbReference type="NCBI Taxonomy" id="61149"/>
    <lineage>
        <taxon>Eukaryota</taxon>
        <taxon>Viridiplantae</taxon>
        <taxon>Streptophyta</taxon>
        <taxon>Embryophyta</taxon>
        <taxon>Tracheophyta</taxon>
        <taxon>Spermatophyta</taxon>
        <taxon>Magnoliopsida</taxon>
        <taxon>eudicotyledons</taxon>
        <taxon>Gunneridae</taxon>
        <taxon>Pentapetalae</taxon>
        <taxon>rosids</taxon>
        <taxon>fabids</taxon>
        <taxon>Malpighiales</taxon>
        <taxon>Rhizophoraceae</taxon>
        <taxon>Rhizophora</taxon>
    </lineage>
</organism>